<proteinExistence type="predicted"/>
<comment type="caution">
    <text evidence="1">The sequence shown here is derived from an EMBL/GenBank/DDBJ whole genome shotgun (WGS) entry which is preliminary data.</text>
</comment>
<dbReference type="PANTHER" id="PTHR33332">
    <property type="entry name" value="REVERSE TRANSCRIPTASE DOMAIN-CONTAINING PROTEIN"/>
    <property type="match status" value="1"/>
</dbReference>
<reference evidence="1 2" key="1">
    <citation type="submission" date="2023-01" db="EMBL/GenBank/DDBJ databases">
        <authorList>
            <person name="Whitehead M."/>
        </authorList>
    </citation>
    <scope>NUCLEOTIDE SEQUENCE [LARGE SCALE GENOMIC DNA]</scope>
</reference>
<organism evidence="1 2">
    <name type="scientific">Macrosiphum euphorbiae</name>
    <name type="common">potato aphid</name>
    <dbReference type="NCBI Taxonomy" id="13131"/>
    <lineage>
        <taxon>Eukaryota</taxon>
        <taxon>Metazoa</taxon>
        <taxon>Ecdysozoa</taxon>
        <taxon>Arthropoda</taxon>
        <taxon>Hexapoda</taxon>
        <taxon>Insecta</taxon>
        <taxon>Pterygota</taxon>
        <taxon>Neoptera</taxon>
        <taxon>Paraneoptera</taxon>
        <taxon>Hemiptera</taxon>
        <taxon>Sternorrhyncha</taxon>
        <taxon>Aphidomorpha</taxon>
        <taxon>Aphidoidea</taxon>
        <taxon>Aphididae</taxon>
        <taxon>Macrosiphini</taxon>
        <taxon>Macrosiphum</taxon>
    </lineage>
</organism>
<protein>
    <recommendedName>
        <fullName evidence="3">RNA-directed DNA polymerase from mobile element jockey</fullName>
    </recommendedName>
</protein>
<dbReference type="Proteomes" id="UP001160148">
    <property type="component" value="Unassembled WGS sequence"/>
</dbReference>
<gene>
    <name evidence="1" type="ORF">MEUPH1_LOCUS9638</name>
</gene>
<evidence type="ECO:0000313" key="1">
    <source>
        <dbReference type="EMBL" id="CAI6353522.1"/>
    </source>
</evidence>
<dbReference type="EMBL" id="CARXXK010000002">
    <property type="protein sequence ID" value="CAI6353522.1"/>
    <property type="molecule type" value="Genomic_DNA"/>
</dbReference>
<name>A0AAV0WCP7_9HEMI</name>
<dbReference type="AlphaFoldDB" id="A0AAV0WCP7"/>
<evidence type="ECO:0008006" key="3">
    <source>
        <dbReference type="Google" id="ProtNLM"/>
    </source>
</evidence>
<accession>A0AAV0WCP7</accession>
<evidence type="ECO:0000313" key="2">
    <source>
        <dbReference type="Proteomes" id="UP001160148"/>
    </source>
</evidence>
<keyword evidence="2" id="KW-1185">Reference proteome</keyword>
<sequence length="222" mass="25297">MFMSTSIGMQHAVDKLQTQINATLPWLKNWRLTLSPEKSIAIKLGRRELQNTSLLRINNTAIQWRTTVKYLGVHLDNRLTFRRHAIETAIKAKRTRAALYPIISHHSPIPLRARLNIFQMYVRTTLTYAGPAWGAQLSLNSSKKLEAVQNVALRTITGSPWYVRNTTIQASTHKISVQQSVTKDAENMYARLATSNHHHLRNICQTIGPEETARKRPKALTI</sequence>